<dbReference type="EMBL" id="GBRH01159410">
    <property type="protein sequence ID" value="JAE38486.1"/>
    <property type="molecule type" value="Transcribed_RNA"/>
</dbReference>
<reference evidence="2" key="1">
    <citation type="submission" date="2014-09" db="EMBL/GenBank/DDBJ databases">
        <authorList>
            <person name="Magalhaes I.L.F."/>
            <person name="Oliveira U."/>
            <person name="Santos F.R."/>
            <person name="Vidigal T.H.D.A."/>
            <person name="Brescovit A.D."/>
            <person name="Santos A.J."/>
        </authorList>
    </citation>
    <scope>NUCLEOTIDE SEQUENCE</scope>
    <source>
        <tissue evidence="2">Shoot tissue taken approximately 20 cm above the soil surface</tissue>
    </source>
</reference>
<sequence>MVAAVDGTCLPSPSSAPSPRGCSPECVMDSEGARVWSGTRKREAAAGAPGRRRGCRRGSATRARSLGCRRSTPRPVTRCTRRTGTPTRGPR</sequence>
<protein>
    <submittedName>
        <fullName evidence="2">Uncharacterized protein</fullName>
    </submittedName>
</protein>
<organism evidence="2">
    <name type="scientific">Arundo donax</name>
    <name type="common">Giant reed</name>
    <name type="synonym">Donax arundinaceus</name>
    <dbReference type="NCBI Taxonomy" id="35708"/>
    <lineage>
        <taxon>Eukaryota</taxon>
        <taxon>Viridiplantae</taxon>
        <taxon>Streptophyta</taxon>
        <taxon>Embryophyta</taxon>
        <taxon>Tracheophyta</taxon>
        <taxon>Spermatophyta</taxon>
        <taxon>Magnoliopsida</taxon>
        <taxon>Liliopsida</taxon>
        <taxon>Poales</taxon>
        <taxon>Poaceae</taxon>
        <taxon>PACMAD clade</taxon>
        <taxon>Arundinoideae</taxon>
        <taxon>Arundineae</taxon>
        <taxon>Arundo</taxon>
    </lineage>
</organism>
<evidence type="ECO:0000313" key="2">
    <source>
        <dbReference type="EMBL" id="JAE38486.1"/>
    </source>
</evidence>
<proteinExistence type="predicted"/>
<reference evidence="2" key="2">
    <citation type="journal article" date="2015" name="Data Brief">
        <title>Shoot transcriptome of the giant reed, Arundo donax.</title>
        <authorList>
            <person name="Barrero R.A."/>
            <person name="Guerrero F.D."/>
            <person name="Moolhuijzen P."/>
            <person name="Goolsby J.A."/>
            <person name="Tidwell J."/>
            <person name="Bellgard S.E."/>
            <person name="Bellgard M.I."/>
        </authorList>
    </citation>
    <scope>NUCLEOTIDE SEQUENCE</scope>
    <source>
        <tissue evidence="2">Shoot tissue taken approximately 20 cm above the soil surface</tissue>
    </source>
</reference>
<evidence type="ECO:0000256" key="1">
    <source>
        <dbReference type="SAM" id="MobiDB-lite"/>
    </source>
</evidence>
<name>A0A0A9HUB6_ARUDO</name>
<feature type="region of interest" description="Disordered" evidence="1">
    <location>
        <begin position="37"/>
        <end position="91"/>
    </location>
</feature>
<feature type="region of interest" description="Disordered" evidence="1">
    <location>
        <begin position="1"/>
        <end position="23"/>
    </location>
</feature>
<feature type="compositionally biased region" description="Low complexity" evidence="1">
    <location>
        <begin position="57"/>
        <end position="91"/>
    </location>
</feature>
<dbReference type="AlphaFoldDB" id="A0A0A9HUB6"/>
<accession>A0A0A9HUB6</accession>